<keyword evidence="1 7" id="KW-0596">Phosphopantetheine</keyword>
<comment type="PTM">
    <text evidence="9">4'-phosphopantetheine is transferred from CoA to a specific serine of apo-ACP by acpS.</text>
</comment>
<dbReference type="NCBIfam" id="TIGR00517">
    <property type="entry name" value="acyl_carrier"/>
    <property type="match status" value="1"/>
</dbReference>
<evidence type="ECO:0000313" key="12">
    <source>
        <dbReference type="EMBL" id="GGU93702.1"/>
    </source>
</evidence>
<protein>
    <recommendedName>
        <fullName evidence="7 8">Acyl carrier protein</fullName>
        <shortName evidence="7">ACP</shortName>
    </recommendedName>
</protein>
<dbReference type="InterPro" id="IPR036736">
    <property type="entry name" value="ACP-like_sf"/>
</dbReference>
<keyword evidence="13" id="KW-1185">Reference proteome</keyword>
<dbReference type="GO" id="GO:0009245">
    <property type="term" value="P:lipid A biosynthetic process"/>
    <property type="evidence" value="ECO:0007669"/>
    <property type="project" value="TreeGrafter"/>
</dbReference>
<dbReference type="GO" id="GO:0016020">
    <property type="term" value="C:membrane"/>
    <property type="evidence" value="ECO:0007669"/>
    <property type="project" value="GOC"/>
</dbReference>
<comment type="subcellular location">
    <subcellularLocation>
        <location evidence="7">Cytoplasm</location>
    </subcellularLocation>
</comment>
<dbReference type="NCBIfam" id="NF002148">
    <property type="entry name" value="PRK00982.1-2"/>
    <property type="match status" value="1"/>
</dbReference>
<dbReference type="GO" id="GO:0000036">
    <property type="term" value="F:acyl carrier activity"/>
    <property type="evidence" value="ECO:0007669"/>
    <property type="project" value="UniProtKB-UniRule"/>
</dbReference>
<dbReference type="Pfam" id="PF00550">
    <property type="entry name" value="PP-binding"/>
    <property type="match status" value="1"/>
</dbReference>
<comment type="PTM">
    <text evidence="7">4'-phosphopantetheine is transferred from CoA to a specific serine of apo-ACP by AcpS. This modification is essential for activity because fatty acids are bound in thioester linkage to the sulfhydryl of the prosthetic group.</text>
</comment>
<dbReference type="EMBL" id="BMTD01000005">
    <property type="protein sequence ID" value="GGU93702.1"/>
    <property type="molecule type" value="Genomic_DNA"/>
</dbReference>
<comment type="pathway">
    <text evidence="7 9">Lipid metabolism; fatty acid biosynthesis.</text>
</comment>
<dbReference type="NCBIfam" id="NF002150">
    <property type="entry name" value="PRK00982.1-4"/>
    <property type="match status" value="1"/>
</dbReference>
<evidence type="ECO:0000256" key="4">
    <source>
        <dbReference type="ARBA" id="ARBA00022832"/>
    </source>
</evidence>
<evidence type="ECO:0000256" key="3">
    <source>
        <dbReference type="ARBA" id="ARBA00022553"/>
    </source>
</evidence>
<keyword evidence="3 7" id="KW-0597">Phosphoprotein</keyword>
<reference evidence="12" key="2">
    <citation type="submission" date="2020-09" db="EMBL/GenBank/DDBJ databases">
        <authorList>
            <person name="Sun Q."/>
            <person name="Ohkuma M."/>
        </authorList>
    </citation>
    <scope>NUCLEOTIDE SEQUENCE</scope>
    <source>
        <strain evidence="12">JCM 4369</strain>
    </source>
</reference>
<dbReference type="PANTHER" id="PTHR20863">
    <property type="entry name" value="ACYL CARRIER PROTEIN"/>
    <property type="match status" value="1"/>
</dbReference>
<sequence>MGDQGAEVCRPRVAGESSGGPSPIPGRARDGPCRPNRGEVGTVSSVREEVEQKVIETVAEVLNKERNAITSDSRFKEDLDADSLNIVELLMRIEVDFKVEIPDEHAEKILSVAHLVEYILVRHEKHKS</sequence>
<accession>A0A918IBX6</accession>
<keyword evidence="6 7" id="KW-0275">Fatty acid biosynthesis</keyword>
<keyword evidence="2 7" id="KW-0444">Lipid biosynthesis</keyword>
<comment type="function">
    <text evidence="7 9">Carrier of the growing fatty acid chain in fatty acid biosynthesis.</text>
</comment>
<organism evidence="12 13">
    <name type="scientific">Streptomyces filipinensis</name>
    <dbReference type="NCBI Taxonomy" id="66887"/>
    <lineage>
        <taxon>Bacteria</taxon>
        <taxon>Bacillati</taxon>
        <taxon>Actinomycetota</taxon>
        <taxon>Actinomycetes</taxon>
        <taxon>Kitasatosporales</taxon>
        <taxon>Streptomycetaceae</taxon>
        <taxon>Streptomyces</taxon>
    </lineage>
</organism>
<dbReference type="InterPro" id="IPR003231">
    <property type="entry name" value="ACP"/>
</dbReference>
<reference evidence="12" key="1">
    <citation type="journal article" date="2014" name="Int. J. Syst. Evol. Microbiol.">
        <title>Complete genome sequence of Corynebacterium casei LMG S-19264T (=DSM 44701T), isolated from a smear-ripened cheese.</title>
        <authorList>
            <consortium name="US DOE Joint Genome Institute (JGI-PGF)"/>
            <person name="Walter F."/>
            <person name="Albersmeier A."/>
            <person name="Kalinowski J."/>
            <person name="Ruckert C."/>
        </authorList>
    </citation>
    <scope>NUCLEOTIDE SEQUENCE</scope>
    <source>
        <strain evidence="12">JCM 4369</strain>
    </source>
</reference>
<evidence type="ECO:0000256" key="9">
    <source>
        <dbReference type="RuleBase" id="RU003545"/>
    </source>
</evidence>
<dbReference type="HAMAP" id="MF_01217">
    <property type="entry name" value="Acyl_carrier"/>
    <property type="match status" value="1"/>
</dbReference>
<evidence type="ECO:0000256" key="2">
    <source>
        <dbReference type="ARBA" id="ARBA00022516"/>
    </source>
</evidence>
<keyword evidence="4 7" id="KW-0276">Fatty acid metabolism</keyword>
<gene>
    <name evidence="7" type="primary">acpP</name>
    <name evidence="12" type="ORF">GCM10010260_30950</name>
</gene>
<dbReference type="AlphaFoldDB" id="A0A918IBX6"/>
<feature type="domain" description="Carrier" evidence="11">
    <location>
        <begin position="45"/>
        <end position="123"/>
    </location>
</feature>
<feature type="region of interest" description="Disordered" evidence="10">
    <location>
        <begin position="1"/>
        <end position="45"/>
    </location>
</feature>
<evidence type="ECO:0000259" key="11">
    <source>
        <dbReference type="PROSITE" id="PS50075"/>
    </source>
</evidence>
<keyword evidence="5 7" id="KW-0443">Lipid metabolism</keyword>
<evidence type="ECO:0000313" key="13">
    <source>
        <dbReference type="Proteomes" id="UP000618795"/>
    </source>
</evidence>
<proteinExistence type="inferred from homology"/>
<keyword evidence="7" id="KW-0963">Cytoplasm</keyword>
<comment type="caution">
    <text evidence="12">The sequence shown here is derived from an EMBL/GenBank/DDBJ whole genome shotgun (WGS) entry which is preliminary data.</text>
</comment>
<dbReference type="InterPro" id="IPR009081">
    <property type="entry name" value="PP-bd_ACP"/>
</dbReference>
<evidence type="ECO:0000256" key="1">
    <source>
        <dbReference type="ARBA" id="ARBA00022450"/>
    </source>
</evidence>
<dbReference type="Proteomes" id="UP000618795">
    <property type="component" value="Unassembled WGS sequence"/>
</dbReference>
<dbReference type="SUPFAM" id="SSF47336">
    <property type="entry name" value="ACP-like"/>
    <property type="match status" value="1"/>
</dbReference>
<evidence type="ECO:0000256" key="7">
    <source>
        <dbReference type="HAMAP-Rule" id="MF_01217"/>
    </source>
</evidence>
<evidence type="ECO:0000256" key="10">
    <source>
        <dbReference type="SAM" id="MobiDB-lite"/>
    </source>
</evidence>
<comment type="similarity">
    <text evidence="7">Belongs to the acyl carrier protein (ACP) family.</text>
</comment>
<dbReference type="Gene3D" id="1.10.1200.10">
    <property type="entry name" value="ACP-like"/>
    <property type="match status" value="1"/>
</dbReference>
<dbReference type="GO" id="GO:0005829">
    <property type="term" value="C:cytosol"/>
    <property type="evidence" value="ECO:0007669"/>
    <property type="project" value="TreeGrafter"/>
</dbReference>
<evidence type="ECO:0000256" key="6">
    <source>
        <dbReference type="ARBA" id="ARBA00023160"/>
    </source>
</evidence>
<name>A0A918IBX6_9ACTN</name>
<evidence type="ECO:0000256" key="8">
    <source>
        <dbReference type="NCBIfam" id="TIGR00517"/>
    </source>
</evidence>
<dbReference type="GO" id="GO:0000035">
    <property type="term" value="F:acyl binding"/>
    <property type="evidence" value="ECO:0007669"/>
    <property type="project" value="TreeGrafter"/>
</dbReference>
<dbReference type="PANTHER" id="PTHR20863:SF76">
    <property type="entry name" value="CARRIER DOMAIN-CONTAINING PROTEIN"/>
    <property type="match status" value="1"/>
</dbReference>
<evidence type="ECO:0000256" key="5">
    <source>
        <dbReference type="ARBA" id="ARBA00023098"/>
    </source>
</evidence>
<feature type="modified residue" description="O-(pantetheine 4'-phosphoryl)serine" evidence="7">
    <location>
        <position position="83"/>
    </location>
</feature>
<dbReference type="PROSITE" id="PS50075">
    <property type="entry name" value="CARRIER"/>
    <property type="match status" value="1"/>
</dbReference>